<accession>A0A174A824</accession>
<name>A0A174A824_9FIRM</name>
<dbReference type="AlphaFoldDB" id="A0A174A824"/>
<evidence type="ECO:0000313" key="2">
    <source>
        <dbReference type="Proteomes" id="UP000095447"/>
    </source>
</evidence>
<sequence>MQNIYVYNRKDKIGKLIWYRGIVFYPYVVTHSHSYNRMFLYSGSIDDRIVVDCTVYRKDEIKLLHKKPLRHFIEKRQGK</sequence>
<proteinExistence type="predicted"/>
<dbReference type="Proteomes" id="UP000095447">
    <property type="component" value="Unassembled WGS sequence"/>
</dbReference>
<protein>
    <submittedName>
        <fullName evidence="1">Uncharacterized protein</fullName>
    </submittedName>
</protein>
<evidence type="ECO:0000313" key="1">
    <source>
        <dbReference type="EMBL" id="CUN83646.1"/>
    </source>
</evidence>
<reference evidence="1 2" key="1">
    <citation type="submission" date="2015-09" db="EMBL/GenBank/DDBJ databases">
        <authorList>
            <consortium name="Pathogen Informatics"/>
        </authorList>
    </citation>
    <scope>NUCLEOTIDE SEQUENCE [LARGE SCALE GENOMIC DNA]</scope>
    <source>
        <strain evidence="1 2">2789STDY5608838</strain>
    </source>
</reference>
<organism evidence="1 2">
    <name type="scientific">Blautia obeum</name>
    <dbReference type="NCBI Taxonomy" id="40520"/>
    <lineage>
        <taxon>Bacteria</taxon>
        <taxon>Bacillati</taxon>
        <taxon>Bacillota</taxon>
        <taxon>Clostridia</taxon>
        <taxon>Lachnospirales</taxon>
        <taxon>Lachnospiraceae</taxon>
        <taxon>Blautia</taxon>
    </lineage>
</organism>
<gene>
    <name evidence="1" type="ORF">ERS852395_01462</name>
</gene>
<dbReference type="EMBL" id="CYZA01000006">
    <property type="protein sequence ID" value="CUN83646.1"/>
    <property type="molecule type" value="Genomic_DNA"/>
</dbReference>